<evidence type="ECO:0000256" key="10">
    <source>
        <dbReference type="PIRSR" id="PIRSR600101-2"/>
    </source>
</evidence>
<dbReference type="AlphaFoldDB" id="A0A4U1BKF9"/>
<dbReference type="PROSITE" id="PS00462">
    <property type="entry name" value="G_GLU_TRANSPEPTIDASE"/>
    <property type="match status" value="1"/>
</dbReference>
<keyword evidence="6 11" id="KW-0865">Zymogen</keyword>
<comment type="similarity">
    <text evidence="3 11">Belongs to the gamma-glutamyltransferase family.</text>
</comment>
<dbReference type="GO" id="GO:0103068">
    <property type="term" value="F:leukotriene C4 gamma-glutamyl transferase activity"/>
    <property type="evidence" value="ECO:0007669"/>
    <property type="project" value="UniProtKB-EC"/>
</dbReference>
<feature type="binding site" evidence="10">
    <location>
        <begin position="414"/>
        <end position="415"/>
    </location>
    <ligand>
        <name>L-glutamate</name>
        <dbReference type="ChEBI" id="CHEBI:29985"/>
    </ligand>
</feature>
<dbReference type="NCBIfam" id="TIGR00066">
    <property type="entry name" value="g_glut_trans"/>
    <property type="match status" value="1"/>
</dbReference>
<evidence type="ECO:0000256" key="11">
    <source>
        <dbReference type="RuleBase" id="RU368036"/>
    </source>
</evidence>
<dbReference type="GO" id="GO:0036374">
    <property type="term" value="F:glutathione hydrolase activity"/>
    <property type="evidence" value="ECO:0007669"/>
    <property type="project" value="UniProtKB-UniRule"/>
</dbReference>
<feature type="binding site" evidence="10">
    <location>
        <position position="436"/>
    </location>
    <ligand>
        <name>L-glutamate</name>
        <dbReference type="ChEBI" id="CHEBI:29985"/>
    </ligand>
</feature>
<keyword evidence="4 11" id="KW-0808">Transferase</keyword>
<dbReference type="Gene3D" id="3.60.20.40">
    <property type="match status" value="1"/>
</dbReference>
<keyword evidence="13" id="KW-1185">Reference proteome</keyword>
<reference evidence="12 13" key="1">
    <citation type="submission" date="2019-04" db="EMBL/GenBank/DDBJ databases">
        <authorList>
            <person name="Hwang J.C."/>
        </authorList>
    </citation>
    <scope>NUCLEOTIDE SEQUENCE [LARGE SCALE GENOMIC DNA]</scope>
    <source>
        <strain evidence="12 13">IMCC35002</strain>
    </source>
</reference>
<dbReference type="PANTHER" id="PTHR43199:SF1">
    <property type="entry name" value="GLUTATHIONE HYDROLASE PROENZYME"/>
    <property type="match status" value="1"/>
</dbReference>
<comment type="caution">
    <text evidence="12">The sequence shown here is derived from an EMBL/GenBank/DDBJ whole genome shotgun (WGS) entry which is preliminary data.</text>
</comment>
<dbReference type="InterPro" id="IPR000101">
    <property type="entry name" value="GGT_peptidase"/>
</dbReference>
<dbReference type="GO" id="GO:0006751">
    <property type="term" value="P:glutathione catabolic process"/>
    <property type="evidence" value="ECO:0007669"/>
    <property type="project" value="UniProtKB-UniRule"/>
</dbReference>
<evidence type="ECO:0000256" key="4">
    <source>
        <dbReference type="ARBA" id="ARBA00022679"/>
    </source>
</evidence>
<dbReference type="EC" id="2.3.2.2" evidence="11"/>
<dbReference type="Pfam" id="PF01019">
    <property type="entry name" value="G_glu_transpept"/>
    <property type="match status" value="1"/>
</dbReference>
<evidence type="ECO:0000256" key="2">
    <source>
        <dbReference type="ARBA" id="ARBA00001089"/>
    </source>
</evidence>
<dbReference type="PRINTS" id="PR01210">
    <property type="entry name" value="GGTRANSPTASE"/>
</dbReference>
<keyword evidence="7 11" id="KW-0012">Acyltransferase</keyword>
<comment type="pathway">
    <text evidence="11">Sulfur metabolism; glutathione metabolism.</text>
</comment>
<proteinExistence type="inferred from homology"/>
<dbReference type="PANTHER" id="PTHR43199">
    <property type="entry name" value="GLUTATHIONE HYDROLASE"/>
    <property type="match status" value="1"/>
</dbReference>
<dbReference type="EC" id="3.4.19.13" evidence="11"/>
<dbReference type="InterPro" id="IPR051792">
    <property type="entry name" value="GGT_bact"/>
</dbReference>
<dbReference type="InterPro" id="IPR043138">
    <property type="entry name" value="GGT_lsub"/>
</dbReference>
<evidence type="ECO:0000256" key="5">
    <source>
        <dbReference type="ARBA" id="ARBA00022801"/>
    </source>
</evidence>
<keyword evidence="5 11" id="KW-0378">Hydrolase</keyword>
<feature type="binding site" evidence="10">
    <location>
        <begin position="361"/>
        <end position="363"/>
    </location>
    <ligand>
        <name>L-glutamate</name>
        <dbReference type="ChEBI" id="CHEBI:29985"/>
    </ligand>
</feature>
<accession>A0A4U1BKF9</accession>
<organism evidence="12 13">
    <name type="scientific">Ferrimonas aestuarii</name>
    <dbReference type="NCBI Taxonomy" id="2569539"/>
    <lineage>
        <taxon>Bacteria</taxon>
        <taxon>Pseudomonadati</taxon>
        <taxon>Pseudomonadota</taxon>
        <taxon>Gammaproteobacteria</taxon>
        <taxon>Alteromonadales</taxon>
        <taxon>Ferrimonadaceae</taxon>
        <taxon>Ferrimonas</taxon>
    </lineage>
</organism>
<name>A0A4U1BKF9_9GAMM</name>
<comment type="catalytic activity">
    <reaction evidence="2 11">
        <text>glutathione + H2O = L-cysteinylglycine + L-glutamate</text>
        <dbReference type="Rhea" id="RHEA:28807"/>
        <dbReference type="ChEBI" id="CHEBI:15377"/>
        <dbReference type="ChEBI" id="CHEBI:29985"/>
        <dbReference type="ChEBI" id="CHEBI:57925"/>
        <dbReference type="ChEBI" id="CHEBI:61694"/>
        <dbReference type="EC" id="3.4.19.13"/>
    </reaction>
</comment>
<evidence type="ECO:0000256" key="8">
    <source>
        <dbReference type="ARBA" id="ARBA00047417"/>
    </source>
</evidence>
<feature type="binding site" evidence="10">
    <location>
        <position position="385"/>
    </location>
    <ligand>
        <name>L-glutamate</name>
        <dbReference type="ChEBI" id="CHEBI:29985"/>
    </ligand>
</feature>
<dbReference type="FunFam" id="3.60.20.40:FF:000003">
    <property type="entry name" value="Gamma-glutamyltranspeptidase"/>
    <property type="match status" value="1"/>
</dbReference>
<dbReference type="EMBL" id="SWCJ01000018">
    <property type="protein sequence ID" value="TKB51723.1"/>
    <property type="molecule type" value="Genomic_DNA"/>
</dbReference>
<evidence type="ECO:0000256" key="9">
    <source>
        <dbReference type="PIRSR" id="PIRSR600101-1"/>
    </source>
</evidence>
<feature type="active site" description="Nucleophile" evidence="9">
    <location>
        <position position="343"/>
    </location>
</feature>
<evidence type="ECO:0000256" key="3">
    <source>
        <dbReference type="ARBA" id="ARBA00009381"/>
    </source>
</evidence>
<comment type="PTM">
    <text evidence="11">Cleaved by autocatalysis into a large and a small subunit.</text>
</comment>
<evidence type="ECO:0000256" key="7">
    <source>
        <dbReference type="ARBA" id="ARBA00023315"/>
    </source>
</evidence>
<dbReference type="GO" id="GO:0006750">
    <property type="term" value="P:glutathione biosynthetic process"/>
    <property type="evidence" value="ECO:0007669"/>
    <property type="project" value="UniProtKB-KW"/>
</dbReference>
<comment type="catalytic activity">
    <reaction evidence="8 11">
        <text>an N-terminal (5-L-glutamyl)-[peptide] + an alpha-amino acid = 5-L-glutamyl amino acid + an N-terminal L-alpha-aminoacyl-[peptide]</text>
        <dbReference type="Rhea" id="RHEA:23904"/>
        <dbReference type="Rhea" id="RHEA-COMP:9780"/>
        <dbReference type="Rhea" id="RHEA-COMP:9795"/>
        <dbReference type="ChEBI" id="CHEBI:77644"/>
        <dbReference type="ChEBI" id="CHEBI:78597"/>
        <dbReference type="ChEBI" id="CHEBI:78599"/>
        <dbReference type="ChEBI" id="CHEBI:78608"/>
        <dbReference type="EC" id="2.3.2.2"/>
    </reaction>
</comment>
<evidence type="ECO:0000313" key="13">
    <source>
        <dbReference type="Proteomes" id="UP000305675"/>
    </source>
</evidence>
<feature type="binding site" evidence="10">
    <location>
        <position position="66"/>
    </location>
    <ligand>
        <name>L-glutamate</name>
        <dbReference type="ChEBI" id="CHEBI:29985"/>
    </ligand>
</feature>
<sequence length="531" mass="56344">MVASQEALATQVGVEILKQGGNAVDASVAVGFALAVTLPRAGNLGGGGFMLLHRAENNTQVAIDYREMAPGKAHRDMFLGDDGEADPVLSRQHGLAVGVPGTVAGMIAALEKYGTMSLPQVLAPAIKLAKEGIVVTPDLANSLNGLKSRLGKWPSTKVIFYKPDGSSYKAGERLIQLDLAQTLTRIAKQGQAGFYKGETAKRIAAAVQQAGGVMTEVDLANYKVVERTPVNGEYHGYQVVSMPPPSSGGIHIIQMLNTLSHFPLKEYGANGAKSIHVMAESMRRAYADRSLYLGDPDFVDVPVAALTSQAYAKQLADSINPLKASRSDDIHPGKLAPYESDQTTHYSVVDRWGNAVSNTYTLNFSYGSGLVAAGTGVLLNNEMDDFSAKPGTPNGFGLIGGKANAVEAGKRPLSSMSPTIVLKDGQAYLVTGSPGGSRIITTTLQVILNVLDHDMNIAEATAASRVHHQWWPDELRVEKSINPDTKALLEAMGHKVKVKSSMGSTQSIMRTEQGLMGASDPRRMGSATLGY</sequence>
<dbReference type="SUPFAM" id="SSF56235">
    <property type="entry name" value="N-terminal nucleophile aminohydrolases (Ntn hydrolases)"/>
    <property type="match status" value="1"/>
</dbReference>
<dbReference type="Gene3D" id="1.10.246.130">
    <property type="match status" value="1"/>
</dbReference>
<dbReference type="UniPathway" id="UPA00204"/>
<gene>
    <name evidence="12" type="primary">ggt</name>
    <name evidence="12" type="ORF">FCL42_17655</name>
</gene>
<comment type="catalytic activity">
    <reaction evidence="1 11">
        <text>an S-substituted glutathione + H2O = an S-substituted L-cysteinylglycine + L-glutamate</text>
        <dbReference type="Rhea" id="RHEA:59468"/>
        <dbReference type="ChEBI" id="CHEBI:15377"/>
        <dbReference type="ChEBI" id="CHEBI:29985"/>
        <dbReference type="ChEBI" id="CHEBI:90779"/>
        <dbReference type="ChEBI" id="CHEBI:143103"/>
        <dbReference type="EC" id="3.4.19.13"/>
    </reaction>
</comment>
<protein>
    <recommendedName>
        <fullName evidence="11">Glutathione hydrolase proenzyme</fullName>
        <ecNumber evidence="11">2.3.2.2</ecNumber>
        <ecNumber evidence="11">3.4.19.13</ecNumber>
    </recommendedName>
    <component>
        <recommendedName>
            <fullName evidence="11">Glutathione hydrolase large chain</fullName>
        </recommendedName>
    </component>
    <component>
        <recommendedName>
            <fullName evidence="11">Glutathione hydrolase small chain</fullName>
        </recommendedName>
    </component>
</protein>
<evidence type="ECO:0000313" key="12">
    <source>
        <dbReference type="EMBL" id="TKB51723.1"/>
    </source>
</evidence>
<evidence type="ECO:0000256" key="1">
    <source>
        <dbReference type="ARBA" id="ARBA00001049"/>
    </source>
</evidence>
<dbReference type="InterPro" id="IPR029055">
    <property type="entry name" value="Ntn_hydrolases_N"/>
</dbReference>
<dbReference type="InterPro" id="IPR055262">
    <property type="entry name" value="GGT_CS"/>
</dbReference>
<dbReference type="OrthoDB" id="5297205at2"/>
<evidence type="ECO:0000256" key="6">
    <source>
        <dbReference type="ARBA" id="ARBA00023145"/>
    </source>
</evidence>
<keyword evidence="11" id="KW-0317">Glutathione biosynthesis</keyword>
<dbReference type="InterPro" id="IPR043137">
    <property type="entry name" value="GGT_ssub_C"/>
</dbReference>
<dbReference type="Proteomes" id="UP000305675">
    <property type="component" value="Unassembled WGS sequence"/>
</dbReference>
<comment type="subunit">
    <text evidence="11">This enzyme consists of two polypeptide chains, which are synthesized in precursor form from a single polypeptide.</text>
</comment>